<feature type="non-terminal residue" evidence="8">
    <location>
        <position position="1"/>
    </location>
</feature>
<keyword evidence="5" id="KW-0238">DNA-binding</keyword>
<dbReference type="GO" id="GO:0005524">
    <property type="term" value="F:ATP binding"/>
    <property type="evidence" value="ECO:0007669"/>
    <property type="project" value="InterPro"/>
</dbReference>
<evidence type="ECO:0000256" key="1">
    <source>
        <dbReference type="ARBA" id="ARBA00000185"/>
    </source>
</evidence>
<dbReference type="GO" id="GO:0006265">
    <property type="term" value="P:DNA topological change"/>
    <property type="evidence" value="ECO:0007669"/>
    <property type="project" value="InterPro"/>
</dbReference>
<dbReference type="FunFam" id="3.30.1360.40:FF:000002">
    <property type="entry name" value="DNA gyrase subunit A"/>
    <property type="match status" value="1"/>
</dbReference>
<evidence type="ECO:0000313" key="8">
    <source>
        <dbReference type="EMBL" id="SVA73931.1"/>
    </source>
</evidence>
<dbReference type="InterPro" id="IPR050220">
    <property type="entry name" value="Type_II_DNA_Topoisomerases"/>
</dbReference>
<evidence type="ECO:0000256" key="4">
    <source>
        <dbReference type="ARBA" id="ARBA00023029"/>
    </source>
</evidence>
<dbReference type="GO" id="GO:0005737">
    <property type="term" value="C:cytoplasm"/>
    <property type="evidence" value="ECO:0007669"/>
    <property type="project" value="TreeGrafter"/>
</dbReference>
<dbReference type="CDD" id="cd00187">
    <property type="entry name" value="TOP4c"/>
    <property type="match status" value="1"/>
</dbReference>
<evidence type="ECO:0000256" key="3">
    <source>
        <dbReference type="ARBA" id="ARBA00012895"/>
    </source>
</evidence>
<dbReference type="AlphaFoldDB" id="A0A381YBF7"/>
<accession>A0A381YBF7</accession>
<feature type="non-terminal residue" evidence="8">
    <location>
        <position position="403"/>
    </location>
</feature>
<evidence type="ECO:0000256" key="6">
    <source>
        <dbReference type="ARBA" id="ARBA00023235"/>
    </source>
</evidence>
<dbReference type="SMART" id="SM00434">
    <property type="entry name" value="TOP4c"/>
    <property type="match status" value="1"/>
</dbReference>
<dbReference type="InterPro" id="IPR013758">
    <property type="entry name" value="Topo_IIA_A/C_ab"/>
</dbReference>
<dbReference type="GO" id="GO:0003918">
    <property type="term" value="F:DNA topoisomerase type II (double strand cut, ATP-hydrolyzing) activity"/>
    <property type="evidence" value="ECO:0007669"/>
    <property type="project" value="UniProtKB-EC"/>
</dbReference>
<comment type="similarity">
    <text evidence="2">Belongs to the type II topoisomerase GyrA/ParC subunit family.</text>
</comment>
<dbReference type="GO" id="GO:0009330">
    <property type="term" value="C:DNA topoisomerase type II (double strand cut, ATP-hydrolyzing) complex"/>
    <property type="evidence" value="ECO:0007669"/>
    <property type="project" value="TreeGrafter"/>
</dbReference>
<dbReference type="PANTHER" id="PTHR43493">
    <property type="entry name" value="DNA GYRASE/TOPOISOMERASE SUBUNIT A"/>
    <property type="match status" value="1"/>
</dbReference>
<feature type="domain" description="Topo IIA-type catalytic" evidence="7">
    <location>
        <begin position="43"/>
        <end position="403"/>
    </location>
</feature>
<evidence type="ECO:0000256" key="2">
    <source>
        <dbReference type="ARBA" id="ARBA00008263"/>
    </source>
</evidence>
<dbReference type="InterPro" id="IPR013757">
    <property type="entry name" value="Topo_IIA_A_a_sf"/>
</dbReference>
<evidence type="ECO:0000256" key="5">
    <source>
        <dbReference type="ARBA" id="ARBA00023125"/>
    </source>
</evidence>
<sequence length="403" mass="45248">VNNNTTTSENNSNFDRITSISLVEEMKKSYLDYAMSVIVSRALPDCRDGLKPVHRRILYSMNESGYNFNKPFKKSARIVGEVMGKYHPHGDAAIYQSMVRMAQDFSMRLELIDGQGNFGSLDGDPPAAMRYTEARLAKVAERLVTDLDKETISFQSNYDDTTKEPIVLPAQFPNLLVNGASGIAVGMATNIPPHNLGEVINATLYCIEHPNCETKELRKFIFGPDFPTGGQIIGKKGIIEAFETGKGACIIRSKTTIESIKRDREAIIIHETPYQVNKAKLVEKIAETVKNNIIEGISDLRDESDRKGVRVVIELKKDVDTNIILNQLYKHTLLQTTFNSNMLALNKGKPEQMNLKEILQSFIDFREEIITKRTIFELNKARDKAHILLGLVVANQNIDAIIE</sequence>
<dbReference type="Pfam" id="PF00521">
    <property type="entry name" value="DNA_topoisoIV"/>
    <property type="match status" value="1"/>
</dbReference>
<dbReference type="Gene3D" id="3.90.199.10">
    <property type="entry name" value="Topoisomerase II, domain 5"/>
    <property type="match status" value="1"/>
</dbReference>
<keyword evidence="6" id="KW-0413">Isomerase</keyword>
<dbReference type="InterPro" id="IPR002205">
    <property type="entry name" value="Topo_IIA_dom_A"/>
</dbReference>
<dbReference type="EMBL" id="UINC01017747">
    <property type="protein sequence ID" value="SVA73931.1"/>
    <property type="molecule type" value="Genomic_DNA"/>
</dbReference>
<evidence type="ECO:0000259" key="7">
    <source>
        <dbReference type="PROSITE" id="PS52040"/>
    </source>
</evidence>
<name>A0A381YBF7_9ZZZZ</name>
<dbReference type="GO" id="GO:0003677">
    <property type="term" value="F:DNA binding"/>
    <property type="evidence" value="ECO:0007669"/>
    <property type="project" value="UniProtKB-KW"/>
</dbReference>
<dbReference type="Gene3D" id="3.30.1360.40">
    <property type="match status" value="1"/>
</dbReference>
<reference evidence="8" key="1">
    <citation type="submission" date="2018-05" db="EMBL/GenBank/DDBJ databases">
        <authorList>
            <person name="Lanie J.A."/>
            <person name="Ng W.-L."/>
            <person name="Kazmierczak K.M."/>
            <person name="Andrzejewski T.M."/>
            <person name="Davidsen T.M."/>
            <person name="Wayne K.J."/>
            <person name="Tettelin H."/>
            <person name="Glass J.I."/>
            <person name="Rusch D."/>
            <person name="Podicherti R."/>
            <person name="Tsui H.-C.T."/>
            <person name="Winkler M.E."/>
        </authorList>
    </citation>
    <scope>NUCLEOTIDE SEQUENCE</scope>
</reference>
<dbReference type="InterPro" id="IPR013760">
    <property type="entry name" value="Topo_IIA-like_dom_sf"/>
</dbReference>
<dbReference type="SUPFAM" id="SSF56719">
    <property type="entry name" value="Type II DNA topoisomerase"/>
    <property type="match status" value="1"/>
</dbReference>
<dbReference type="PROSITE" id="PS52040">
    <property type="entry name" value="TOPO_IIA"/>
    <property type="match status" value="1"/>
</dbReference>
<dbReference type="PANTHER" id="PTHR43493:SF5">
    <property type="entry name" value="DNA GYRASE SUBUNIT A, CHLOROPLASTIC_MITOCHONDRIAL"/>
    <property type="match status" value="1"/>
</dbReference>
<organism evidence="8">
    <name type="scientific">marine metagenome</name>
    <dbReference type="NCBI Taxonomy" id="408172"/>
    <lineage>
        <taxon>unclassified sequences</taxon>
        <taxon>metagenomes</taxon>
        <taxon>ecological metagenomes</taxon>
    </lineage>
</organism>
<dbReference type="Gene3D" id="1.10.268.10">
    <property type="entry name" value="Topoisomerase, domain 3"/>
    <property type="match status" value="1"/>
</dbReference>
<keyword evidence="4" id="KW-0799">Topoisomerase</keyword>
<proteinExistence type="inferred from homology"/>
<gene>
    <name evidence="8" type="ORF">METZ01_LOCUS126785</name>
</gene>
<protein>
    <recommendedName>
        <fullName evidence="3">DNA topoisomerase (ATP-hydrolyzing)</fullName>
        <ecNumber evidence="3">5.6.2.2</ecNumber>
    </recommendedName>
</protein>
<dbReference type="EC" id="5.6.2.2" evidence="3"/>
<comment type="catalytic activity">
    <reaction evidence="1">
        <text>ATP-dependent breakage, passage and rejoining of double-stranded DNA.</text>
        <dbReference type="EC" id="5.6.2.2"/>
    </reaction>
</comment>
<dbReference type="FunFam" id="3.90.199.10:FF:000001">
    <property type="entry name" value="DNA gyrase subunit A"/>
    <property type="match status" value="1"/>
</dbReference>